<dbReference type="InterPro" id="IPR036457">
    <property type="entry name" value="PPM-type-like_dom_sf"/>
</dbReference>
<evidence type="ECO:0000313" key="3">
    <source>
        <dbReference type="Proteomes" id="UP000628775"/>
    </source>
</evidence>
<sequence>MIERHPFERFSVNAFQKNKKGIDCCGDSFFVNETDNTFFCAVADGLGSGEAARKASQAAVKAIENFQNEPLERIMTKVNGTQRGLRGVVLSIFKLHLKSGVMEFCGVGNVKLKIFNEMGEWLRPVPKPGILAGQVMRFNIQRLKYPQNGWFAMYSDGIAINAKDTPTLKYLLHAESSDNIDIDPLLHSISANIVDDMTLLLGTPTKKSLLR</sequence>
<dbReference type="InterPro" id="IPR001932">
    <property type="entry name" value="PPM-type_phosphatase-like_dom"/>
</dbReference>
<dbReference type="Gene3D" id="3.60.40.10">
    <property type="entry name" value="PPM-type phosphatase domain"/>
    <property type="match status" value="1"/>
</dbReference>
<dbReference type="SMART" id="SM00331">
    <property type="entry name" value="PP2C_SIG"/>
    <property type="match status" value="1"/>
</dbReference>
<dbReference type="SUPFAM" id="SSF81606">
    <property type="entry name" value="PP2C-like"/>
    <property type="match status" value="1"/>
</dbReference>
<comment type="caution">
    <text evidence="2">The sequence shown here is derived from an EMBL/GenBank/DDBJ whole genome shotgun (WGS) entry which is preliminary data.</text>
</comment>
<organism evidence="2 3">
    <name type="scientific">Pullulanibacillus camelliae</name>
    <dbReference type="NCBI Taxonomy" id="1707096"/>
    <lineage>
        <taxon>Bacteria</taxon>
        <taxon>Bacillati</taxon>
        <taxon>Bacillota</taxon>
        <taxon>Bacilli</taxon>
        <taxon>Bacillales</taxon>
        <taxon>Sporolactobacillaceae</taxon>
        <taxon>Pullulanibacillus</taxon>
    </lineage>
</organism>
<evidence type="ECO:0000313" key="2">
    <source>
        <dbReference type="EMBL" id="GGE34486.1"/>
    </source>
</evidence>
<name>A0A8J2VPN5_9BACL</name>
<gene>
    <name evidence="2" type="primary">rsbX</name>
    <name evidence="2" type="ORF">GCM10011391_11460</name>
</gene>
<dbReference type="EMBL" id="BMIR01000003">
    <property type="protein sequence ID" value="GGE34486.1"/>
    <property type="molecule type" value="Genomic_DNA"/>
</dbReference>
<dbReference type="InterPro" id="IPR039248">
    <property type="entry name" value="Ptase_RsbX"/>
</dbReference>
<dbReference type="Proteomes" id="UP000628775">
    <property type="component" value="Unassembled WGS sequence"/>
</dbReference>
<dbReference type="AlphaFoldDB" id="A0A8J2VPN5"/>
<dbReference type="Pfam" id="PF13672">
    <property type="entry name" value="PP2C_2"/>
    <property type="match status" value="1"/>
</dbReference>
<feature type="domain" description="PPM-type phosphatase" evidence="1">
    <location>
        <begin position="7"/>
        <end position="204"/>
    </location>
</feature>
<protein>
    <submittedName>
        <fullName evidence="2">Phosphoserine phosphatase RsbX</fullName>
    </submittedName>
</protein>
<reference evidence="2" key="1">
    <citation type="journal article" date="2014" name="Int. J. Syst. Evol. Microbiol.">
        <title>Complete genome sequence of Corynebacterium casei LMG S-19264T (=DSM 44701T), isolated from a smear-ripened cheese.</title>
        <authorList>
            <consortium name="US DOE Joint Genome Institute (JGI-PGF)"/>
            <person name="Walter F."/>
            <person name="Albersmeier A."/>
            <person name="Kalinowski J."/>
            <person name="Ruckert C."/>
        </authorList>
    </citation>
    <scope>NUCLEOTIDE SEQUENCE</scope>
    <source>
        <strain evidence="2">CGMCC 1.15371</strain>
    </source>
</reference>
<dbReference type="PANTHER" id="PTHR35801:SF1">
    <property type="entry name" value="PHOSPHOSERINE PHOSPHATASE RSBX"/>
    <property type="match status" value="1"/>
</dbReference>
<dbReference type="PANTHER" id="PTHR35801">
    <property type="entry name" value="PHOSPHOSERINE PHOSPHATASE RSBX"/>
    <property type="match status" value="1"/>
</dbReference>
<accession>A0A8J2VPN5</accession>
<evidence type="ECO:0000259" key="1">
    <source>
        <dbReference type="SMART" id="SM00331"/>
    </source>
</evidence>
<keyword evidence="3" id="KW-1185">Reference proteome</keyword>
<proteinExistence type="predicted"/>
<reference evidence="2" key="2">
    <citation type="submission" date="2020-09" db="EMBL/GenBank/DDBJ databases">
        <authorList>
            <person name="Sun Q."/>
            <person name="Zhou Y."/>
        </authorList>
    </citation>
    <scope>NUCLEOTIDE SEQUENCE</scope>
    <source>
        <strain evidence="2">CGMCC 1.15371</strain>
    </source>
</reference>
<dbReference type="RefSeq" id="WP_188690442.1">
    <property type="nucleotide sequence ID" value="NZ_BMIR01000003.1"/>
</dbReference>